<dbReference type="GO" id="GO:0007035">
    <property type="term" value="P:vacuolar acidification"/>
    <property type="evidence" value="ECO:0007669"/>
    <property type="project" value="TreeGrafter"/>
</dbReference>
<feature type="non-terminal residue" evidence="2">
    <location>
        <position position="1"/>
    </location>
</feature>
<gene>
    <name evidence="2" type="ORF">CYNAS_LOCUS8937</name>
</gene>
<organism evidence="2 3">
    <name type="scientific">Cylicocyclus nassatus</name>
    <name type="common">Nematode worm</name>
    <dbReference type="NCBI Taxonomy" id="53992"/>
    <lineage>
        <taxon>Eukaryota</taxon>
        <taxon>Metazoa</taxon>
        <taxon>Ecdysozoa</taxon>
        <taxon>Nematoda</taxon>
        <taxon>Chromadorea</taxon>
        <taxon>Rhabditida</taxon>
        <taxon>Rhabditina</taxon>
        <taxon>Rhabditomorpha</taxon>
        <taxon>Strongyloidea</taxon>
        <taxon>Strongylidae</taxon>
        <taxon>Cylicocyclus</taxon>
    </lineage>
</organism>
<keyword evidence="1" id="KW-0853">WD repeat</keyword>
<dbReference type="AlphaFoldDB" id="A0AA36GRT9"/>
<keyword evidence="3" id="KW-1185">Reference proteome</keyword>
<dbReference type="EMBL" id="CATQJL010000223">
    <property type="protein sequence ID" value="CAJ0596954.1"/>
    <property type="molecule type" value="Genomic_DNA"/>
</dbReference>
<evidence type="ECO:0000313" key="2">
    <source>
        <dbReference type="EMBL" id="CAJ0596954.1"/>
    </source>
</evidence>
<evidence type="ECO:0000313" key="3">
    <source>
        <dbReference type="Proteomes" id="UP001176961"/>
    </source>
</evidence>
<dbReference type="PANTHER" id="PTHR13950:SF9">
    <property type="entry name" value="RABCONNECTIN-3A"/>
    <property type="match status" value="1"/>
</dbReference>
<sequence>VAKVTFSCNGKKFAAVDGDGLLCLWQVDTSTEHRKPFFSQRCHSKSASDVRFVDHSSTVLITAGNSSGDSNLALWDTLLSQSSALVHSWVAHPEGATAVMYLPRQQTIVSSGRYGELCLWDIRKCQLRETVRAFDSHEVVNALVTDPTQNLIVAGSSDGNVKIWSADVDLQLMHCFSGEHVAKSGFSLRQVAQLTLQGVQQLYIDQELRLFSSGADGCLKFRALQHYIT</sequence>
<name>A0AA36GRT9_CYLNA</name>
<dbReference type="InterPro" id="IPR036322">
    <property type="entry name" value="WD40_repeat_dom_sf"/>
</dbReference>
<dbReference type="Pfam" id="PF00400">
    <property type="entry name" value="WD40"/>
    <property type="match status" value="1"/>
</dbReference>
<protein>
    <recommendedName>
        <fullName evidence="4">WD_REPEATS_REGION domain-containing protein</fullName>
    </recommendedName>
</protein>
<evidence type="ECO:0000256" key="1">
    <source>
        <dbReference type="PROSITE-ProRule" id="PRU00221"/>
    </source>
</evidence>
<proteinExistence type="predicted"/>
<dbReference type="SUPFAM" id="SSF50978">
    <property type="entry name" value="WD40 repeat-like"/>
    <property type="match status" value="1"/>
</dbReference>
<dbReference type="PROSITE" id="PS50082">
    <property type="entry name" value="WD_REPEATS_2"/>
    <property type="match status" value="1"/>
</dbReference>
<dbReference type="PANTHER" id="PTHR13950">
    <property type="entry name" value="RABCONNECTIN-RELATED"/>
    <property type="match status" value="1"/>
</dbReference>
<feature type="repeat" description="WD" evidence="1">
    <location>
        <begin position="140"/>
        <end position="165"/>
    </location>
</feature>
<dbReference type="GO" id="GO:0043291">
    <property type="term" value="C:RAVE complex"/>
    <property type="evidence" value="ECO:0007669"/>
    <property type="project" value="TreeGrafter"/>
</dbReference>
<dbReference type="Proteomes" id="UP001176961">
    <property type="component" value="Unassembled WGS sequence"/>
</dbReference>
<dbReference type="InterPro" id="IPR001680">
    <property type="entry name" value="WD40_rpt"/>
</dbReference>
<dbReference type="SMART" id="SM00320">
    <property type="entry name" value="WD40"/>
    <property type="match status" value="3"/>
</dbReference>
<evidence type="ECO:0008006" key="4">
    <source>
        <dbReference type="Google" id="ProtNLM"/>
    </source>
</evidence>
<dbReference type="Gene3D" id="2.130.10.10">
    <property type="entry name" value="YVTN repeat-like/Quinoprotein amine dehydrogenase"/>
    <property type="match status" value="1"/>
</dbReference>
<accession>A0AA36GRT9</accession>
<dbReference type="InterPro" id="IPR052208">
    <property type="entry name" value="DmX-like/RAVE_component"/>
</dbReference>
<reference evidence="2" key="1">
    <citation type="submission" date="2023-07" db="EMBL/GenBank/DDBJ databases">
        <authorList>
            <consortium name="CYATHOMIX"/>
        </authorList>
    </citation>
    <scope>NUCLEOTIDE SEQUENCE</scope>
    <source>
        <strain evidence="2">N/A</strain>
    </source>
</reference>
<comment type="caution">
    <text evidence="2">The sequence shown here is derived from an EMBL/GenBank/DDBJ whole genome shotgun (WGS) entry which is preliminary data.</text>
</comment>
<dbReference type="InterPro" id="IPR015943">
    <property type="entry name" value="WD40/YVTN_repeat-like_dom_sf"/>
</dbReference>